<reference evidence="10" key="3">
    <citation type="submission" date="2025-09" db="UniProtKB">
        <authorList>
            <consortium name="Ensembl"/>
        </authorList>
    </citation>
    <scope>IDENTIFICATION</scope>
</reference>
<dbReference type="Pfam" id="PF00362">
    <property type="entry name" value="Integrin_beta"/>
    <property type="match status" value="1"/>
</dbReference>
<gene>
    <name evidence="10" type="primary">itgb7</name>
</gene>
<dbReference type="Ensembl" id="ENSEEET00000065568.1">
    <property type="protein sequence ID" value="ENSEEEP00000061189.1"/>
    <property type="gene ID" value="ENSEEEG00000013445.2"/>
</dbReference>
<dbReference type="Gene3D" id="3.40.50.410">
    <property type="entry name" value="von Willebrand factor, type A domain"/>
    <property type="match status" value="1"/>
</dbReference>
<dbReference type="SMART" id="SM00187">
    <property type="entry name" value="INB"/>
    <property type="match status" value="1"/>
</dbReference>
<evidence type="ECO:0000256" key="6">
    <source>
        <dbReference type="ARBA" id="ARBA00023157"/>
    </source>
</evidence>
<dbReference type="Proteomes" id="UP000314983">
    <property type="component" value="Chromosome 3"/>
</dbReference>
<comment type="similarity">
    <text evidence="2">Belongs to the integrin beta chain family.</text>
</comment>
<dbReference type="GO" id="GO:0033627">
    <property type="term" value="P:cell adhesion mediated by integrin"/>
    <property type="evidence" value="ECO:0007669"/>
    <property type="project" value="TreeGrafter"/>
</dbReference>
<comment type="subcellular location">
    <subcellularLocation>
        <location evidence="1">Membrane</location>
        <topology evidence="1">Single-pass type I membrane protein</topology>
    </subcellularLocation>
</comment>
<dbReference type="GO" id="GO:0007229">
    <property type="term" value="P:integrin-mediated signaling pathway"/>
    <property type="evidence" value="ECO:0007669"/>
    <property type="project" value="UniProtKB-KW"/>
</dbReference>
<evidence type="ECO:0000256" key="1">
    <source>
        <dbReference type="ARBA" id="ARBA00004479"/>
    </source>
</evidence>
<keyword evidence="3 8" id="KW-0812">Transmembrane</keyword>
<dbReference type="GO" id="GO:0007160">
    <property type="term" value="P:cell-matrix adhesion"/>
    <property type="evidence" value="ECO:0007669"/>
    <property type="project" value="TreeGrafter"/>
</dbReference>
<reference evidence="10" key="2">
    <citation type="submission" date="2025-08" db="UniProtKB">
        <authorList>
            <consortium name="Ensembl"/>
        </authorList>
    </citation>
    <scope>IDENTIFICATION</scope>
</reference>
<dbReference type="GO" id="GO:0005178">
    <property type="term" value="F:integrin binding"/>
    <property type="evidence" value="ECO:0007669"/>
    <property type="project" value="TreeGrafter"/>
</dbReference>
<proteinExistence type="inferred from homology"/>
<organism evidence="10 11">
    <name type="scientific">Electrophorus electricus</name>
    <name type="common">Electric eel</name>
    <name type="synonym">Gymnotus electricus</name>
    <dbReference type="NCBI Taxonomy" id="8005"/>
    <lineage>
        <taxon>Eukaryota</taxon>
        <taxon>Metazoa</taxon>
        <taxon>Chordata</taxon>
        <taxon>Craniata</taxon>
        <taxon>Vertebrata</taxon>
        <taxon>Euteleostomi</taxon>
        <taxon>Actinopterygii</taxon>
        <taxon>Neopterygii</taxon>
        <taxon>Teleostei</taxon>
        <taxon>Ostariophysi</taxon>
        <taxon>Gymnotiformes</taxon>
        <taxon>Gymnotoidei</taxon>
        <taxon>Gymnotidae</taxon>
        <taxon>Electrophorus</taxon>
    </lineage>
</organism>
<evidence type="ECO:0000256" key="8">
    <source>
        <dbReference type="SAM" id="Phobius"/>
    </source>
</evidence>
<evidence type="ECO:0000313" key="11">
    <source>
        <dbReference type="Proteomes" id="UP000314983"/>
    </source>
</evidence>
<name>A0AAY5EWR5_ELEEL</name>
<sequence length="393" mass="44377">MYFRYDTNKKHFRIHKELVPKSFQKLLVITCTILFCRITQTCSICRQNTDMELTCWFYFYKGAFLKPEESDERRCDSLKSLIDRNCAKIVVSLQIHCAGLQSQKTYLCHISTFRACGLGFGSFVDKEKLPYVSQVGPRRRNPCPNRIDTCQPAFTFQNVLPLTNNAQEFKREVSKQKISGNLDSPEAGLDAIMQATVCQKEIKWGNVTRILVYTSDDTFHMAGDGRLAGLFQPHDGQCHLKEDGSYDGTAFDYPSVGQLSRILQGNNIQLIFADVSHIALIPQSVVGVLKDDSSNVVQLISEAYWNLSSTLLLEQDRTPPGLRVSYMSDCKDGASRNWQQRGECSGIGVNKQVTFFNAAIIIIIIINSITISASIWRLMSSVSFWGNYSFTVM</sequence>
<dbReference type="GO" id="GO:0098609">
    <property type="term" value="P:cell-cell adhesion"/>
    <property type="evidence" value="ECO:0007669"/>
    <property type="project" value="TreeGrafter"/>
</dbReference>
<dbReference type="GO" id="GO:0008305">
    <property type="term" value="C:integrin complex"/>
    <property type="evidence" value="ECO:0007669"/>
    <property type="project" value="TreeGrafter"/>
</dbReference>
<dbReference type="PANTHER" id="PTHR10082">
    <property type="entry name" value="INTEGRIN BETA SUBUNIT"/>
    <property type="match status" value="1"/>
</dbReference>
<feature type="domain" description="Integrin beta subunit VWA" evidence="9">
    <location>
        <begin position="41"/>
        <end position="377"/>
    </location>
</feature>
<dbReference type="InterPro" id="IPR002369">
    <property type="entry name" value="Integrin_bsu_VWA"/>
</dbReference>
<keyword evidence="5 8" id="KW-0472">Membrane</keyword>
<dbReference type="SUPFAM" id="SSF53300">
    <property type="entry name" value="vWA-like"/>
    <property type="match status" value="1"/>
</dbReference>
<protein>
    <submittedName>
        <fullName evidence="10">Integrin, beta 7</fullName>
    </submittedName>
</protein>
<evidence type="ECO:0000256" key="4">
    <source>
        <dbReference type="ARBA" id="ARBA00023037"/>
    </source>
</evidence>
<dbReference type="InterPro" id="IPR015812">
    <property type="entry name" value="Integrin_bsu"/>
</dbReference>
<keyword evidence="11" id="KW-1185">Reference proteome</keyword>
<keyword evidence="8" id="KW-1133">Transmembrane helix</keyword>
<keyword evidence="6" id="KW-1015">Disulfide bond</keyword>
<dbReference type="AlphaFoldDB" id="A0AAY5EWR5"/>
<evidence type="ECO:0000256" key="7">
    <source>
        <dbReference type="ARBA" id="ARBA00023180"/>
    </source>
</evidence>
<accession>A0AAY5EWR5</accession>
<keyword evidence="4" id="KW-0401">Integrin</keyword>
<evidence type="ECO:0000256" key="2">
    <source>
        <dbReference type="ARBA" id="ARBA00007449"/>
    </source>
</evidence>
<dbReference type="GO" id="GO:0009986">
    <property type="term" value="C:cell surface"/>
    <property type="evidence" value="ECO:0007669"/>
    <property type="project" value="TreeGrafter"/>
</dbReference>
<dbReference type="PANTHER" id="PTHR10082:SF36">
    <property type="entry name" value="INTEGRIN BETA-7"/>
    <property type="match status" value="1"/>
</dbReference>
<dbReference type="GO" id="GO:0005925">
    <property type="term" value="C:focal adhesion"/>
    <property type="evidence" value="ECO:0007669"/>
    <property type="project" value="TreeGrafter"/>
</dbReference>
<dbReference type="Gene3D" id="2.60.40.1510">
    <property type="entry name" value="ntegrin, alpha v. Chain A, domain 3"/>
    <property type="match status" value="1"/>
</dbReference>
<dbReference type="GeneTree" id="ENSGT01150000286983"/>
<evidence type="ECO:0000259" key="9">
    <source>
        <dbReference type="SMART" id="SM00187"/>
    </source>
</evidence>
<feature type="transmembrane region" description="Helical" evidence="8">
    <location>
        <begin position="355"/>
        <end position="376"/>
    </location>
</feature>
<dbReference type="GO" id="GO:0050900">
    <property type="term" value="P:leukocyte migration"/>
    <property type="evidence" value="ECO:0007669"/>
    <property type="project" value="TreeGrafter"/>
</dbReference>
<keyword evidence="7" id="KW-0325">Glycoprotein</keyword>
<dbReference type="InterPro" id="IPR036465">
    <property type="entry name" value="vWFA_dom_sf"/>
</dbReference>
<reference evidence="10 11" key="1">
    <citation type="submission" date="2020-05" db="EMBL/GenBank/DDBJ databases">
        <title>Electrophorus electricus (electric eel) genome, fEleEle1, primary haplotype.</title>
        <authorList>
            <person name="Myers G."/>
            <person name="Meyer A."/>
            <person name="Fedrigo O."/>
            <person name="Formenti G."/>
            <person name="Rhie A."/>
            <person name="Tracey A."/>
            <person name="Sims Y."/>
            <person name="Jarvis E.D."/>
        </authorList>
    </citation>
    <scope>NUCLEOTIDE SEQUENCE [LARGE SCALE GENOMIC DNA]</scope>
</reference>
<evidence type="ECO:0000256" key="3">
    <source>
        <dbReference type="ARBA" id="ARBA00022692"/>
    </source>
</evidence>
<evidence type="ECO:0000313" key="10">
    <source>
        <dbReference type="Ensembl" id="ENSEEEP00000061189.1"/>
    </source>
</evidence>
<evidence type="ECO:0000256" key="5">
    <source>
        <dbReference type="ARBA" id="ARBA00023136"/>
    </source>
</evidence>